<proteinExistence type="predicted"/>
<feature type="coiled-coil region" evidence="1">
    <location>
        <begin position="25"/>
        <end position="95"/>
    </location>
</feature>
<dbReference type="KEGG" id="saf:SULAZ_1615"/>
<dbReference type="STRING" id="204536.SULAZ_1615"/>
<evidence type="ECO:0000313" key="3">
    <source>
        <dbReference type="Proteomes" id="UP000001369"/>
    </source>
</evidence>
<accession>C1DWU1</accession>
<keyword evidence="3" id="KW-1185">Reference proteome</keyword>
<name>C1DWU1_SULAA</name>
<reference evidence="2 3" key="1">
    <citation type="journal article" date="2009" name="J. Bacteriol.">
        <title>Complete and draft genome sequences of six members of the Aquificales.</title>
        <authorList>
            <person name="Reysenbach A.L."/>
            <person name="Hamamura N."/>
            <person name="Podar M."/>
            <person name="Griffiths E."/>
            <person name="Ferreira S."/>
            <person name="Hochstein R."/>
            <person name="Heidelberg J."/>
            <person name="Johnson J."/>
            <person name="Mead D."/>
            <person name="Pohorille A."/>
            <person name="Sarmiento M."/>
            <person name="Schweighofer K."/>
            <person name="Seshadri R."/>
            <person name="Voytek M.A."/>
        </authorList>
    </citation>
    <scope>NUCLEOTIDE SEQUENCE [LARGE SCALE GENOMIC DNA]</scope>
    <source>
        <strain evidence="3">Az-Fu1 / DSM 15241 / OCM 825</strain>
    </source>
</reference>
<dbReference type="RefSeq" id="WP_012673817.1">
    <property type="nucleotide sequence ID" value="NC_012438.1"/>
</dbReference>
<keyword evidence="1" id="KW-0175">Coiled coil</keyword>
<evidence type="ECO:0000313" key="2">
    <source>
        <dbReference type="EMBL" id="ACN98493.1"/>
    </source>
</evidence>
<organism evidence="2 3">
    <name type="scientific">Sulfurihydrogenibium azorense (strain DSM 15241 / OCM 825 / Az-Fu1)</name>
    <dbReference type="NCBI Taxonomy" id="204536"/>
    <lineage>
        <taxon>Bacteria</taxon>
        <taxon>Pseudomonadati</taxon>
        <taxon>Aquificota</taxon>
        <taxon>Aquificia</taxon>
        <taxon>Aquificales</taxon>
        <taxon>Hydrogenothermaceae</taxon>
        <taxon>Sulfurihydrogenibium</taxon>
    </lineage>
</organism>
<evidence type="ECO:0000256" key="1">
    <source>
        <dbReference type="SAM" id="Coils"/>
    </source>
</evidence>
<dbReference type="AlphaFoldDB" id="C1DWU1"/>
<protein>
    <submittedName>
        <fullName evidence="2">Uncharacterized protein</fullName>
    </submittedName>
</protein>
<dbReference type="OrthoDB" id="9911943at2"/>
<gene>
    <name evidence="2" type="ordered locus">SULAZ_1615</name>
</gene>
<dbReference type="Proteomes" id="UP000001369">
    <property type="component" value="Chromosome"/>
</dbReference>
<dbReference type="EMBL" id="CP001229">
    <property type="protein sequence ID" value="ACN98493.1"/>
    <property type="molecule type" value="Genomic_DNA"/>
</dbReference>
<sequence length="95" mass="11242">MKRFVKFLLFILAAVGLGYLACSRREEIKEKIKILEEKVKNSKFSLNIKDKFNEVINDLKSKVDNVDKTQEDNILNIVEEKIRKLEELIKQEEMK</sequence>
<dbReference type="HOGENOM" id="CLU_2371685_0_0_0"/>